<organism evidence="2">
    <name type="scientific">Fusarium oxysporum f. sp. vasinfectum 25433</name>
    <dbReference type="NCBI Taxonomy" id="1089449"/>
    <lineage>
        <taxon>Eukaryota</taxon>
        <taxon>Fungi</taxon>
        <taxon>Dikarya</taxon>
        <taxon>Ascomycota</taxon>
        <taxon>Pezizomycotina</taxon>
        <taxon>Sordariomycetes</taxon>
        <taxon>Hypocreomycetidae</taxon>
        <taxon>Hypocreales</taxon>
        <taxon>Nectriaceae</taxon>
        <taxon>Fusarium</taxon>
        <taxon>Fusarium oxysporum species complex</taxon>
    </lineage>
</organism>
<accession>X0KFU7</accession>
<dbReference type="OrthoDB" id="5103497at2759"/>
<dbReference type="AlphaFoldDB" id="X0KFU7"/>
<protein>
    <submittedName>
        <fullName evidence="2">Uncharacterized protein</fullName>
    </submittedName>
</protein>
<reference evidence="2" key="2">
    <citation type="submission" date="2014-03" db="EMBL/GenBank/DDBJ databases">
        <title>The Genome Annotation of Fusarium oxysporum Cotton.</title>
        <authorList>
            <consortium name="The Broad Institute Genomics Platform"/>
            <person name="Ma L.-J."/>
            <person name="Corby-Kistler H."/>
            <person name="Broz K."/>
            <person name="Gale L.R."/>
            <person name="Jonkers W."/>
            <person name="O'Donnell K."/>
            <person name="Ploetz R."/>
            <person name="Steinberg C."/>
            <person name="Schwartz D.C."/>
            <person name="VanEtten H."/>
            <person name="Zhou S."/>
            <person name="Young S.K."/>
            <person name="Zeng Q."/>
            <person name="Gargeya S."/>
            <person name="Fitzgerald M."/>
            <person name="Abouelleil A."/>
            <person name="Alvarado L."/>
            <person name="Chapman S.B."/>
            <person name="Gainer-Dewar J."/>
            <person name="Goldberg J."/>
            <person name="Griggs A."/>
            <person name="Gujja S."/>
            <person name="Hansen M."/>
            <person name="Howarth C."/>
            <person name="Imamovic A."/>
            <person name="Ireland A."/>
            <person name="Larimer J."/>
            <person name="McCowan C."/>
            <person name="Murphy C."/>
            <person name="Pearson M."/>
            <person name="Poon T.W."/>
            <person name="Priest M."/>
            <person name="Roberts A."/>
            <person name="Saif S."/>
            <person name="Shea T."/>
            <person name="Sykes S."/>
            <person name="Wortman J."/>
            <person name="Nusbaum C."/>
            <person name="Birren B."/>
        </authorList>
    </citation>
    <scope>NUCLEOTIDE SEQUENCE</scope>
    <source>
        <strain evidence="2">25433</strain>
    </source>
</reference>
<feature type="region of interest" description="Disordered" evidence="1">
    <location>
        <begin position="1"/>
        <end position="26"/>
    </location>
</feature>
<name>X0KFU7_FUSOX</name>
<gene>
    <name evidence="2" type="ORF">FOTG_19136</name>
</gene>
<evidence type="ECO:0000313" key="2">
    <source>
        <dbReference type="EMBL" id="EXM12363.1"/>
    </source>
</evidence>
<proteinExistence type="predicted"/>
<feature type="compositionally biased region" description="Basic and acidic residues" evidence="1">
    <location>
        <begin position="13"/>
        <end position="26"/>
    </location>
</feature>
<dbReference type="Proteomes" id="UP000030701">
    <property type="component" value="Unassembled WGS sequence"/>
</dbReference>
<evidence type="ECO:0000256" key="1">
    <source>
        <dbReference type="SAM" id="MobiDB-lite"/>
    </source>
</evidence>
<sequence>MPSRDASLISRRSSSEIEKKLTGDKGRELRRRDGDCLRDIKLRSFHVQHIAVGARGSVSLLARLDNEKEPSIWTRTVLAEAWGRERADQLLSFYLRFYMKRARARRLPNKRRKIQQGGNGSMLNWDKEFEELKVRVEGRKQ</sequence>
<dbReference type="HOGENOM" id="CLU_1825368_0_0_1"/>
<dbReference type="EMBL" id="KK035625">
    <property type="protein sequence ID" value="EXM12363.1"/>
    <property type="molecule type" value="Genomic_DNA"/>
</dbReference>
<reference evidence="2" key="1">
    <citation type="submission" date="2011-11" db="EMBL/GenBank/DDBJ databases">
        <title>The Genome Sequence of Fusarium oxysporum Cotton.</title>
        <authorList>
            <consortium name="The Broad Institute Genome Sequencing Platform"/>
            <person name="Ma L.-J."/>
            <person name="Gale L.R."/>
            <person name="Schwartz D.C."/>
            <person name="Zhou S."/>
            <person name="Corby-Kistler H."/>
            <person name="Young S.K."/>
            <person name="Zeng Q."/>
            <person name="Gargeya S."/>
            <person name="Fitzgerald M."/>
            <person name="Haas B."/>
            <person name="Abouelleil A."/>
            <person name="Alvarado L."/>
            <person name="Arachchi H.M."/>
            <person name="Berlin A."/>
            <person name="Brown A."/>
            <person name="Chapman S.B."/>
            <person name="Chen Z."/>
            <person name="Dunbar C."/>
            <person name="Freedman E."/>
            <person name="Gearin G."/>
            <person name="Goldberg J."/>
            <person name="Griggs A."/>
            <person name="Gujja S."/>
            <person name="Heiman D."/>
            <person name="Howarth C."/>
            <person name="Larson L."/>
            <person name="Lui A."/>
            <person name="MacDonald P.J.P."/>
            <person name="Montmayeur A."/>
            <person name="Murphy C."/>
            <person name="Neiman D."/>
            <person name="Pearson M."/>
            <person name="Priest M."/>
            <person name="Roberts A."/>
            <person name="Saif S."/>
            <person name="Shea T."/>
            <person name="Shenoy N."/>
            <person name="Sisk P."/>
            <person name="Stolte C."/>
            <person name="Sykes S."/>
            <person name="Wortman J."/>
            <person name="Nusbaum C."/>
            <person name="Birren B."/>
        </authorList>
    </citation>
    <scope>NUCLEOTIDE SEQUENCE [LARGE SCALE GENOMIC DNA]</scope>
    <source>
        <strain evidence="2">25433</strain>
    </source>
</reference>